<evidence type="ECO:0000256" key="1">
    <source>
        <dbReference type="SAM" id="SignalP"/>
    </source>
</evidence>
<dbReference type="AlphaFoldDB" id="T1F528"/>
<dbReference type="InParanoid" id="T1F528"/>
<gene>
    <name evidence="3" type="primary">20203927</name>
    <name evidence="2" type="ORF">HELRODRAFT_172154</name>
</gene>
<protein>
    <submittedName>
        <fullName evidence="2 3">Uncharacterized protein</fullName>
    </submittedName>
</protein>
<dbReference type="HOGENOM" id="CLU_1724293_0_0_1"/>
<name>T1F528_HELRO</name>
<feature type="signal peptide" evidence="1">
    <location>
        <begin position="1"/>
        <end position="21"/>
    </location>
</feature>
<evidence type="ECO:0000313" key="4">
    <source>
        <dbReference type="Proteomes" id="UP000015101"/>
    </source>
</evidence>
<feature type="chain" id="PRO_5010980233" evidence="1">
    <location>
        <begin position="22"/>
        <end position="152"/>
    </location>
</feature>
<accession>T1F528</accession>
<dbReference type="EnsemblMetazoa" id="HelroT172154">
    <property type="protein sequence ID" value="HelroP172154"/>
    <property type="gene ID" value="HelroG172154"/>
</dbReference>
<dbReference type="CTD" id="20203927"/>
<dbReference type="EMBL" id="KB096457">
    <property type="protein sequence ID" value="ESO04507.1"/>
    <property type="molecule type" value="Genomic_DNA"/>
</dbReference>
<dbReference type="Proteomes" id="UP000015101">
    <property type="component" value="Unassembled WGS sequence"/>
</dbReference>
<reference evidence="2 4" key="2">
    <citation type="journal article" date="2013" name="Nature">
        <title>Insights into bilaterian evolution from three spiralian genomes.</title>
        <authorList>
            <person name="Simakov O."/>
            <person name="Marletaz F."/>
            <person name="Cho S.J."/>
            <person name="Edsinger-Gonzales E."/>
            <person name="Havlak P."/>
            <person name="Hellsten U."/>
            <person name="Kuo D.H."/>
            <person name="Larsson T."/>
            <person name="Lv J."/>
            <person name="Arendt D."/>
            <person name="Savage R."/>
            <person name="Osoegawa K."/>
            <person name="de Jong P."/>
            <person name="Grimwood J."/>
            <person name="Chapman J.A."/>
            <person name="Shapiro H."/>
            <person name="Aerts A."/>
            <person name="Otillar R.P."/>
            <person name="Terry A.Y."/>
            <person name="Boore J.L."/>
            <person name="Grigoriev I.V."/>
            <person name="Lindberg D.R."/>
            <person name="Seaver E.C."/>
            <person name="Weisblat D.A."/>
            <person name="Putnam N.H."/>
            <person name="Rokhsar D.S."/>
        </authorList>
    </citation>
    <scope>NUCLEOTIDE SEQUENCE</scope>
</reference>
<sequence length="152" mass="17051">MANLSIPVLILVAFGCAQVFSDEFYCAICTGKADYNKLVDGCFGKKITLAYCKNENINGCYAELKINTKSKTVEIERGCTPKFEQNLYTSVEGDVISLKKFYVENGSNCNNGNTPFSFNSLTNEQRKEYEAAVKDWKSSGCDWNRWRAEKSG</sequence>
<dbReference type="EMBL" id="AMQM01004087">
    <property type="status" value="NOT_ANNOTATED_CDS"/>
    <property type="molecule type" value="Genomic_DNA"/>
</dbReference>
<proteinExistence type="predicted"/>
<dbReference type="KEGG" id="hro:HELRODRAFT_172154"/>
<dbReference type="GeneID" id="20203927"/>
<reference evidence="3" key="3">
    <citation type="submission" date="2015-06" db="UniProtKB">
        <authorList>
            <consortium name="EnsemblMetazoa"/>
        </authorList>
    </citation>
    <scope>IDENTIFICATION</scope>
</reference>
<organism evidence="3 4">
    <name type="scientific">Helobdella robusta</name>
    <name type="common">Californian leech</name>
    <dbReference type="NCBI Taxonomy" id="6412"/>
    <lineage>
        <taxon>Eukaryota</taxon>
        <taxon>Metazoa</taxon>
        <taxon>Spiralia</taxon>
        <taxon>Lophotrochozoa</taxon>
        <taxon>Annelida</taxon>
        <taxon>Clitellata</taxon>
        <taxon>Hirudinea</taxon>
        <taxon>Rhynchobdellida</taxon>
        <taxon>Glossiphoniidae</taxon>
        <taxon>Helobdella</taxon>
    </lineage>
</organism>
<evidence type="ECO:0000313" key="2">
    <source>
        <dbReference type="EMBL" id="ESO04507.1"/>
    </source>
</evidence>
<keyword evidence="1" id="KW-0732">Signal</keyword>
<reference evidence="4" key="1">
    <citation type="submission" date="2012-12" db="EMBL/GenBank/DDBJ databases">
        <authorList>
            <person name="Hellsten U."/>
            <person name="Grimwood J."/>
            <person name="Chapman J.A."/>
            <person name="Shapiro H."/>
            <person name="Aerts A."/>
            <person name="Otillar R.P."/>
            <person name="Terry A.Y."/>
            <person name="Boore J.L."/>
            <person name="Simakov O."/>
            <person name="Marletaz F."/>
            <person name="Cho S.-J."/>
            <person name="Edsinger-Gonzales E."/>
            <person name="Havlak P."/>
            <person name="Kuo D.-H."/>
            <person name="Larsson T."/>
            <person name="Lv J."/>
            <person name="Arendt D."/>
            <person name="Savage R."/>
            <person name="Osoegawa K."/>
            <person name="de Jong P."/>
            <person name="Lindberg D.R."/>
            <person name="Seaver E.C."/>
            <person name="Weisblat D.A."/>
            <person name="Putnam N.H."/>
            <person name="Grigoriev I.V."/>
            <person name="Rokhsar D.S."/>
        </authorList>
    </citation>
    <scope>NUCLEOTIDE SEQUENCE</scope>
</reference>
<evidence type="ECO:0000313" key="3">
    <source>
        <dbReference type="EnsemblMetazoa" id="HelroP172154"/>
    </source>
</evidence>
<keyword evidence="4" id="KW-1185">Reference proteome</keyword>
<dbReference type="RefSeq" id="XP_009017086.1">
    <property type="nucleotide sequence ID" value="XM_009018838.1"/>
</dbReference>